<evidence type="ECO:0000313" key="4">
    <source>
        <dbReference type="Proteomes" id="UP001596989"/>
    </source>
</evidence>
<dbReference type="PANTHER" id="PTHR42852">
    <property type="entry name" value="THIOL:DISULFIDE INTERCHANGE PROTEIN DSBE"/>
    <property type="match status" value="1"/>
</dbReference>
<dbReference type="PANTHER" id="PTHR42852:SF13">
    <property type="entry name" value="PROTEIN DIPZ"/>
    <property type="match status" value="1"/>
</dbReference>
<dbReference type="InterPro" id="IPR017937">
    <property type="entry name" value="Thioredoxin_CS"/>
</dbReference>
<dbReference type="InterPro" id="IPR050553">
    <property type="entry name" value="Thioredoxin_ResA/DsbE_sf"/>
</dbReference>
<dbReference type="SUPFAM" id="SSF52833">
    <property type="entry name" value="Thioredoxin-like"/>
    <property type="match status" value="1"/>
</dbReference>
<gene>
    <name evidence="3" type="ORF">ACFQ2I_17475</name>
</gene>
<accession>A0ABW3HUB7</accession>
<evidence type="ECO:0000313" key="3">
    <source>
        <dbReference type="EMBL" id="MFD0961142.1"/>
    </source>
</evidence>
<protein>
    <submittedName>
        <fullName evidence="3">Redoxin domain-containing protein</fullName>
    </submittedName>
</protein>
<proteinExistence type="predicted"/>
<reference evidence="4" key="1">
    <citation type="journal article" date="2019" name="Int. J. Syst. Evol. Microbiol.">
        <title>The Global Catalogue of Microorganisms (GCM) 10K type strain sequencing project: providing services to taxonomists for standard genome sequencing and annotation.</title>
        <authorList>
            <consortium name="The Broad Institute Genomics Platform"/>
            <consortium name="The Broad Institute Genome Sequencing Center for Infectious Disease"/>
            <person name="Wu L."/>
            <person name="Ma J."/>
        </authorList>
    </citation>
    <scope>NUCLEOTIDE SEQUENCE [LARGE SCALE GENOMIC DNA]</scope>
    <source>
        <strain evidence="4">CCUG 59129</strain>
    </source>
</reference>
<sequence length="179" mass="20319">MINAKHRRWLQWSLFLALAAVCAWVVFKGEATPKPPAIGDIAPDFILNTLDGESVKLQDYRASKQPVLINFWASWCTPCVNELPMINEAYKHTEGVEVLAVNVGESLEKVNRFMERYELTFPVLMDGQQEVKKQYSVTGLPLSLLLDRDGRIVDIVSGEMTFDEMMRLLATLARFPQSK</sequence>
<dbReference type="RefSeq" id="WP_377566426.1">
    <property type="nucleotide sequence ID" value="NZ_JBHTJZ010000033.1"/>
</dbReference>
<dbReference type="Pfam" id="PF00578">
    <property type="entry name" value="AhpC-TSA"/>
    <property type="match status" value="1"/>
</dbReference>
<name>A0ABW3HUB7_9BACL</name>
<dbReference type="Gene3D" id="3.40.30.10">
    <property type="entry name" value="Glutaredoxin"/>
    <property type="match status" value="1"/>
</dbReference>
<keyword evidence="1" id="KW-1015">Disulfide bond</keyword>
<comment type="caution">
    <text evidence="3">The sequence shown here is derived from an EMBL/GenBank/DDBJ whole genome shotgun (WGS) entry which is preliminary data.</text>
</comment>
<evidence type="ECO:0000259" key="2">
    <source>
        <dbReference type="PROSITE" id="PS51352"/>
    </source>
</evidence>
<dbReference type="InterPro" id="IPR000866">
    <property type="entry name" value="AhpC/TSA"/>
</dbReference>
<keyword evidence="4" id="KW-1185">Reference proteome</keyword>
<dbReference type="CDD" id="cd02966">
    <property type="entry name" value="TlpA_like_family"/>
    <property type="match status" value="1"/>
</dbReference>
<dbReference type="InterPro" id="IPR036249">
    <property type="entry name" value="Thioredoxin-like_sf"/>
</dbReference>
<dbReference type="InterPro" id="IPR013766">
    <property type="entry name" value="Thioredoxin_domain"/>
</dbReference>
<organism evidence="3 4">
    <name type="scientific">Paenibacillus chungangensis</name>
    <dbReference type="NCBI Taxonomy" id="696535"/>
    <lineage>
        <taxon>Bacteria</taxon>
        <taxon>Bacillati</taxon>
        <taxon>Bacillota</taxon>
        <taxon>Bacilli</taxon>
        <taxon>Bacillales</taxon>
        <taxon>Paenibacillaceae</taxon>
        <taxon>Paenibacillus</taxon>
    </lineage>
</organism>
<dbReference type="EMBL" id="JBHTJZ010000033">
    <property type="protein sequence ID" value="MFD0961142.1"/>
    <property type="molecule type" value="Genomic_DNA"/>
</dbReference>
<dbReference type="PROSITE" id="PS51352">
    <property type="entry name" value="THIOREDOXIN_2"/>
    <property type="match status" value="1"/>
</dbReference>
<dbReference type="Proteomes" id="UP001596989">
    <property type="component" value="Unassembled WGS sequence"/>
</dbReference>
<feature type="domain" description="Thioredoxin" evidence="2">
    <location>
        <begin position="36"/>
        <end position="174"/>
    </location>
</feature>
<evidence type="ECO:0000256" key="1">
    <source>
        <dbReference type="ARBA" id="ARBA00023157"/>
    </source>
</evidence>
<dbReference type="PROSITE" id="PS00194">
    <property type="entry name" value="THIOREDOXIN_1"/>
    <property type="match status" value="1"/>
</dbReference>